<dbReference type="eggNOG" id="COG0438">
    <property type="taxonomic scope" value="Bacteria"/>
</dbReference>
<dbReference type="Proteomes" id="UP000006230">
    <property type="component" value="Unassembled WGS sequence"/>
</dbReference>
<organism evidence="3 4">
    <name type="scientific">Salipiger bermudensis (strain DSM 26914 / JCM 13377 / KCTC 12554 / HTCC2601)</name>
    <name type="common">Pelagibaca bermudensis</name>
    <dbReference type="NCBI Taxonomy" id="314265"/>
    <lineage>
        <taxon>Bacteria</taxon>
        <taxon>Pseudomonadati</taxon>
        <taxon>Pseudomonadota</taxon>
        <taxon>Alphaproteobacteria</taxon>
        <taxon>Rhodobacterales</taxon>
        <taxon>Roseobacteraceae</taxon>
        <taxon>Salipiger</taxon>
    </lineage>
</organism>
<keyword evidence="3" id="KW-0808">Transferase</keyword>
<evidence type="ECO:0000313" key="4">
    <source>
        <dbReference type="Proteomes" id="UP000006230"/>
    </source>
</evidence>
<dbReference type="Gene3D" id="3.40.50.2000">
    <property type="entry name" value="Glycogen Phosphorylase B"/>
    <property type="match status" value="2"/>
</dbReference>
<dbReference type="PANTHER" id="PTHR12526">
    <property type="entry name" value="GLYCOSYLTRANSFERASE"/>
    <property type="match status" value="1"/>
</dbReference>
<dbReference type="Pfam" id="PF13692">
    <property type="entry name" value="Glyco_trans_1_4"/>
    <property type="match status" value="1"/>
</dbReference>
<feature type="region of interest" description="Disordered" evidence="1">
    <location>
        <begin position="383"/>
        <end position="421"/>
    </location>
</feature>
<gene>
    <name evidence="3" type="ORF">R2601_14295</name>
</gene>
<reference evidence="3 4" key="1">
    <citation type="journal article" date="2010" name="J. Bacteriol.">
        <title>Genome sequences of Pelagibaca bermudensis HTCC2601T and Maritimibacter alkaliphilus HTCC2654T, the type strains of two marine Roseobacter genera.</title>
        <authorList>
            <person name="Thrash J.C."/>
            <person name="Cho J.C."/>
            <person name="Ferriera S."/>
            <person name="Johnson J."/>
            <person name="Vergin K.L."/>
            <person name="Giovannoni S.J."/>
        </authorList>
    </citation>
    <scope>NUCLEOTIDE SEQUENCE [LARGE SCALE GENOMIC DNA]</scope>
    <source>
        <strain evidence="4">DSM 26914 / JCM 13377 / KCTC 12554 / HTCC2601</strain>
    </source>
</reference>
<evidence type="ECO:0000256" key="1">
    <source>
        <dbReference type="SAM" id="MobiDB-lite"/>
    </source>
</evidence>
<accession>Q0FVI3</accession>
<dbReference type="AlphaFoldDB" id="Q0FVI3"/>
<dbReference type="EMBL" id="AATQ01000002">
    <property type="protein sequence ID" value="EAU48143.1"/>
    <property type="molecule type" value="Genomic_DNA"/>
</dbReference>
<name>Q0FVI3_SALBH</name>
<dbReference type="Pfam" id="PF13439">
    <property type="entry name" value="Glyco_transf_4"/>
    <property type="match status" value="1"/>
</dbReference>
<sequence length="421" mass="46761">MKIAYLCDFSPLDRFMYSGGNAHMYHALQGHAGEVTILSSSWGLAEPVRRGIARLSYPMQMRLRWRLHLALAPVIARKVRSELSRGRYDVLFGTYAFHALHRVRPPYPVVTAFSSDATQTIYRKSEIGAQFESRYLGGRALDSWVERCEAEVFRSTDLMFWPSQWLKTAADDRYGLDPERSLMVPWGAGIKTVPSVRPSTLGRGLPLRLLLIGRDWFAKGGPIAFDTMKLLRERGVDARLTVIGCEPPDFHRNEWVTVYPQLDKAKPDEMSVFEQVFAEAHFLVQPSYESYGFAFCEASAYKLPSLCLNVGGVPVRDGVNGHALPPKSGPPEFAALIERYLEAPEEYDALARSARQEFEDHLNWDAWGQTVAEHLRAGVARLRGQGAGSERSSATQGAAVDAARAGAGGPDRRTAQGGRSG</sequence>
<dbReference type="PANTHER" id="PTHR12526:SF637">
    <property type="entry name" value="GLYCOSYLTRANSFERASE EPSF-RELATED"/>
    <property type="match status" value="1"/>
</dbReference>
<dbReference type="HOGENOM" id="CLU_044324_0_0_5"/>
<dbReference type="CDD" id="cd03801">
    <property type="entry name" value="GT4_PimA-like"/>
    <property type="match status" value="1"/>
</dbReference>
<dbReference type="SUPFAM" id="SSF53756">
    <property type="entry name" value="UDP-Glycosyltransferase/glycogen phosphorylase"/>
    <property type="match status" value="1"/>
</dbReference>
<dbReference type="GO" id="GO:0016757">
    <property type="term" value="F:glycosyltransferase activity"/>
    <property type="evidence" value="ECO:0007669"/>
    <property type="project" value="UniProtKB-ARBA"/>
</dbReference>
<protein>
    <submittedName>
        <fullName evidence="3">Putative glycosyltransferase</fullName>
    </submittedName>
</protein>
<dbReference type="InterPro" id="IPR028098">
    <property type="entry name" value="Glyco_trans_4-like_N"/>
</dbReference>
<evidence type="ECO:0000259" key="2">
    <source>
        <dbReference type="Pfam" id="PF13439"/>
    </source>
</evidence>
<dbReference type="STRING" id="314265.R2601_14295"/>
<feature type="domain" description="Glycosyltransferase subfamily 4-like N-terminal" evidence="2">
    <location>
        <begin position="24"/>
        <end position="187"/>
    </location>
</feature>
<comment type="caution">
    <text evidence="3">The sequence shown here is derived from an EMBL/GenBank/DDBJ whole genome shotgun (WGS) entry which is preliminary data.</text>
</comment>
<evidence type="ECO:0000313" key="3">
    <source>
        <dbReference type="EMBL" id="EAU48143.1"/>
    </source>
</evidence>
<keyword evidence="4" id="KW-1185">Reference proteome</keyword>
<proteinExistence type="predicted"/>
<feature type="compositionally biased region" description="Low complexity" evidence="1">
    <location>
        <begin position="394"/>
        <end position="405"/>
    </location>
</feature>